<evidence type="ECO:0000313" key="6">
    <source>
        <dbReference type="Proteomes" id="UP000266482"/>
    </source>
</evidence>
<dbReference type="InterPro" id="IPR037923">
    <property type="entry name" value="HTH-like"/>
</dbReference>
<evidence type="ECO:0000256" key="2">
    <source>
        <dbReference type="ARBA" id="ARBA00023125"/>
    </source>
</evidence>
<dbReference type="InterPro" id="IPR009057">
    <property type="entry name" value="Homeodomain-like_sf"/>
</dbReference>
<evidence type="ECO:0000256" key="1">
    <source>
        <dbReference type="ARBA" id="ARBA00023015"/>
    </source>
</evidence>
<dbReference type="Pfam" id="PF02311">
    <property type="entry name" value="AraC_binding"/>
    <property type="match status" value="1"/>
</dbReference>
<dbReference type="SUPFAM" id="SSF51215">
    <property type="entry name" value="Regulatory protein AraC"/>
    <property type="match status" value="1"/>
</dbReference>
<organism evidence="5 6">
    <name type="scientific">Paenibacillus nanensis</name>
    <dbReference type="NCBI Taxonomy" id="393251"/>
    <lineage>
        <taxon>Bacteria</taxon>
        <taxon>Bacillati</taxon>
        <taxon>Bacillota</taxon>
        <taxon>Bacilli</taxon>
        <taxon>Bacillales</taxon>
        <taxon>Paenibacillaceae</taxon>
        <taxon>Paenibacillus</taxon>
    </lineage>
</organism>
<name>A0A3A1VGW1_9BACL</name>
<protein>
    <submittedName>
        <fullName evidence="5">AraC family transcriptional regulator</fullName>
    </submittedName>
</protein>
<dbReference type="PRINTS" id="PR00032">
    <property type="entry name" value="HTHARAC"/>
</dbReference>
<dbReference type="EMBL" id="QXQA01000002">
    <property type="protein sequence ID" value="RIX59544.1"/>
    <property type="molecule type" value="Genomic_DNA"/>
</dbReference>
<dbReference type="GO" id="GO:0043565">
    <property type="term" value="F:sequence-specific DNA binding"/>
    <property type="evidence" value="ECO:0007669"/>
    <property type="project" value="InterPro"/>
</dbReference>
<keyword evidence="6" id="KW-1185">Reference proteome</keyword>
<evidence type="ECO:0000313" key="5">
    <source>
        <dbReference type="EMBL" id="RIX59544.1"/>
    </source>
</evidence>
<dbReference type="InterPro" id="IPR020449">
    <property type="entry name" value="Tscrpt_reg_AraC-type_HTH"/>
</dbReference>
<dbReference type="SMART" id="SM00342">
    <property type="entry name" value="HTH_ARAC"/>
    <property type="match status" value="1"/>
</dbReference>
<sequence length="294" mass="34376">MFKSIRHGVYGYRFSEPDMDSLLNLYCAGYYRVTNRDYCWHGRQRQDGPLYLFQYTLSGYGIVEIGGTPYTVSPNHAFMVEIPGDHHYYLPPQSDHWEFIFILVRPSHLTDIWENIIQRVGPVPKIPLDSSPIHSIYNIYREASMDRIDDIFRASALVYHFIMELYRFSRLPSSSQEEWPQSLRDAVQFMNDRYQHPIGLEQIADYAGLSKYHFNRLFTRTTGQTPIQHLTQIRLEKAVDLIKNTALSFEEIAKQVGYTSGSYFTKVFKHHIGCSPSDYRHGNAMLPVNRMTLR</sequence>
<accession>A0A3A1VGW1</accession>
<dbReference type="InterPro" id="IPR018060">
    <property type="entry name" value="HTH_AraC"/>
</dbReference>
<feature type="domain" description="HTH araC/xylS-type" evidence="4">
    <location>
        <begin position="184"/>
        <end position="282"/>
    </location>
</feature>
<comment type="caution">
    <text evidence="5">The sequence shown here is derived from an EMBL/GenBank/DDBJ whole genome shotgun (WGS) entry which is preliminary data.</text>
</comment>
<keyword evidence="1" id="KW-0805">Transcription regulation</keyword>
<keyword evidence="3" id="KW-0804">Transcription</keyword>
<dbReference type="Gene3D" id="1.10.10.60">
    <property type="entry name" value="Homeodomain-like"/>
    <property type="match status" value="2"/>
</dbReference>
<dbReference type="PANTHER" id="PTHR43280:SF30">
    <property type="entry name" value="MMSAB OPERON REGULATORY PROTEIN"/>
    <property type="match status" value="1"/>
</dbReference>
<evidence type="ECO:0000256" key="3">
    <source>
        <dbReference type="ARBA" id="ARBA00023163"/>
    </source>
</evidence>
<dbReference type="SUPFAM" id="SSF46689">
    <property type="entry name" value="Homeodomain-like"/>
    <property type="match status" value="2"/>
</dbReference>
<gene>
    <name evidence="5" type="ORF">D3P08_05225</name>
</gene>
<proteinExistence type="predicted"/>
<evidence type="ECO:0000259" key="4">
    <source>
        <dbReference type="PROSITE" id="PS01124"/>
    </source>
</evidence>
<keyword evidence="2" id="KW-0238">DNA-binding</keyword>
<dbReference type="GO" id="GO:0003700">
    <property type="term" value="F:DNA-binding transcription factor activity"/>
    <property type="evidence" value="ECO:0007669"/>
    <property type="project" value="InterPro"/>
</dbReference>
<dbReference type="InterPro" id="IPR003313">
    <property type="entry name" value="AraC-bd"/>
</dbReference>
<dbReference type="PANTHER" id="PTHR43280">
    <property type="entry name" value="ARAC-FAMILY TRANSCRIPTIONAL REGULATOR"/>
    <property type="match status" value="1"/>
</dbReference>
<reference evidence="5 6" key="1">
    <citation type="submission" date="2018-09" db="EMBL/GenBank/DDBJ databases">
        <title>Paenibacillus aracenensis nov. sp. isolated from a cave in southern Spain.</title>
        <authorList>
            <person name="Jurado V."/>
            <person name="Gutierrez-Patricio S."/>
            <person name="Gonzalez-Pimentel J.L."/>
            <person name="Miller A.Z."/>
            <person name="Laiz L."/>
            <person name="Saiz-Jimenez C."/>
        </authorList>
    </citation>
    <scope>NUCLEOTIDE SEQUENCE [LARGE SCALE GENOMIC DNA]</scope>
    <source>
        <strain evidence="5 6">DSM 22867</strain>
    </source>
</reference>
<dbReference type="AlphaFoldDB" id="A0A3A1VGW1"/>
<dbReference type="Proteomes" id="UP000266482">
    <property type="component" value="Unassembled WGS sequence"/>
</dbReference>
<dbReference type="Pfam" id="PF12833">
    <property type="entry name" value="HTH_18"/>
    <property type="match status" value="1"/>
</dbReference>
<dbReference type="Gene3D" id="2.60.120.280">
    <property type="entry name" value="Regulatory protein AraC"/>
    <property type="match status" value="1"/>
</dbReference>
<dbReference type="OrthoDB" id="2237754at2"/>
<dbReference type="RefSeq" id="WP_119598375.1">
    <property type="nucleotide sequence ID" value="NZ_QXQA01000002.1"/>
</dbReference>
<dbReference type="PROSITE" id="PS01124">
    <property type="entry name" value="HTH_ARAC_FAMILY_2"/>
    <property type="match status" value="1"/>
</dbReference>